<dbReference type="Gene3D" id="3.40.50.300">
    <property type="entry name" value="P-loop containing nucleotide triphosphate hydrolases"/>
    <property type="match status" value="1"/>
</dbReference>
<dbReference type="Pfam" id="PF00931">
    <property type="entry name" value="NB-ARC"/>
    <property type="match status" value="1"/>
</dbReference>
<keyword evidence="3" id="KW-0677">Repeat</keyword>
<keyword evidence="4" id="KW-0547">Nucleotide-binding</keyword>
<dbReference type="Pfam" id="PF18052">
    <property type="entry name" value="Rx_N"/>
    <property type="match status" value="1"/>
</dbReference>
<evidence type="ECO:0000259" key="6">
    <source>
        <dbReference type="Pfam" id="PF00931"/>
    </source>
</evidence>
<dbReference type="CDD" id="cd14798">
    <property type="entry name" value="RX-CC_like"/>
    <property type="match status" value="1"/>
</dbReference>
<dbReference type="InterPro" id="IPR027417">
    <property type="entry name" value="P-loop_NTPase"/>
</dbReference>
<evidence type="ECO:0000259" key="7">
    <source>
        <dbReference type="Pfam" id="PF18052"/>
    </source>
</evidence>
<evidence type="ECO:0000256" key="2">
    <source>
        <dbReference type="ARBA" id="ARBA00022614"/>
    </source>
</evidence>
<dbReference type="EMBL" id="OZ075134">
    <property type="protein sequence ID" value="CAL4991207.1"/>
    <property type="molecule type" value="Genomic_DNA"/>
</dbReference>
<dbReference type="AlphaFoldDB" id="A0ABC9B1M8"/>
<keyword evidence="9" id="KW-1185">Reference proteome</keyword>
<name>A0ABC9B1M8_9POAL</name>
<dbReference type="SUPFAM" id="SSF52540">
    <property type="entry name" value="P-loop containing nucleoside triphosphate hydrolases"/>
    <property type="match status" value="1"/>
</dbReference>
<reference evidence="9" key="1">
    <citation type="submission" date="2024-06" db="EMBL/GenBank/DDBJ databases">
        <authorList>
            <person name="Ryan C."/>
        </authorList>
    </citation>
    <scope>NUCLEOTIDE SEQUENCE [LARGE SCALE GENOMIC DNA]</scope>
</reference>
<gene>
    <name evidence="8" type="ORF">URODEC1_LOCUS60555</name>
</gene>
<dbReference type="PANTHER" id="PTHR19338">
    <property type="entry name" value="TRANSLOCASE OF INNER MITOCHONDRIAL MEMBRANE 13 HOMOLOG"/>
    <property type="match status" value="1"/>
</dbReference>
<evidence type="ECO:0000313" key="8">
    <source>
        <dbReference type="EMBL" id="CAL4991207.1"/>
    </source>
</evidence>
<dbReference type="InterPro" id="IPR002182">
    <property type="entry name" value="NB-ARC"/>
</dbReference>
<dbReference type="InterPro" id="IPR038005">
    <property type="entry name" value="RX-like_CC"/>
</dbReference>
<evidence type="ECO:0000256" key="3">
    <source>
        <dbReference type="ARBA" id="ARBA00022737"/>
    </source>
</evidence>
<keyword evidence="2" id="KW-0433">Leucine-rich repeat</keyword>
<proteinExistence type="inferred from homology"/>
<accession>A0ABC9B1M8</accession>
<dbReference type="InterPro" id="IPR041118">
    <property type="entry name" value="Rx_N"/>
</dbReference>
<dbReference type="GO" id="GO:0000166">
    <property type="term" value="F:nucleotide binding"/>
    <property type="evidence" value="ECO:0007669"/>
    <property type="project" value="UniProtKB-KW"/>
</dbReference>
<evidence type="ECO:0000256" key="1">
    <source>
        <dbReference type="ARBA" id="ARBA00008894"/>
    </source>
</evidence>
<dbReference type="Gene3D" id="1.20.5.4130">
    <property type="match status" value="1"/>
</dbReference>
<organism evidence="8 9">
    <name type="scientific">Urochloa decumbens</name>
    <dbReference type="NCBI Taxonomy" id="240449"/>
    <lineage>
        <taxon>Eukaryota</taxon>
        <taxon>Viridiplantae</taxon>
        <taxon>Streptophyta</taxon>
        <taxon>Embryophyta</taxon>
        <taxon>Tracheophyta</taxon>
        <taxon>Spermatophyta</taxon>
        <taxon>Magnoliopsida</taxon>
        <taxon>Liliopsida</taxon>
        <taxon>Poales</taxon>
        <taxon>Poaceae</taxon>
        <taxon>PACMAD clade</taxon>
        <taxon>Panicoideae</taxon>
        <taxon>Panicodae</taxon>
        <taxon>Paniceae</taxon>
        <taxon>Melinidinae</taxon>
        <taxon>Urochloa</taxon>
    </lineage>
</organism>
<dbReference type="GO" id="GO:0006952">
    <property type="term" value="P:defense response"/>
    <property type="evidence" value="ECO:0007669"/>
    <property type="project" value="UniProtKB-KW"/>
</dbReference>
<feature type="domain" description="NB-ARC" evidence="6">
    <location>
        <begin position="240"/>
        <end position="340"/>
    </location>
</feature>
<sequence length="351" mass="40061">MMPTKRTIFNIDAILMSPELIYGSNYESKRVWRPLRSGNKRAAGGDQRRLSLGDLQQISVPIKKNPDRSMEVVTGSLPSVITKLGELLIGEYDLQKGVKGEIRFLQAELESMKGAHEKISRTPADQLDNQDKIWARELRELSYDIEDNIDMFMVHVKGKKQAELQGMKKFIDTSVTLFRKAKIRRRIASEIKDIKIRVEEVAKRHDRYKINSDVAKPVKIDPRLFTQYTKVTELVGVDEASDELIKTLEEKNEASMQQHGKIVSIVGFGGLGKTTLANAVYEKIRAQFDCCATVSVSQTPDMKKLFKGLLNDLGKNTNEELLDEQRLIRVFREFLQEKRYESILSVNISVK</sequence>
<keyword evidence="5" id="KW-0611">Plant defense</keyword>
<comment type="similarity">
    <text evidence="1">Belongs to the disease resistance NB-LRR family.</text>
</comment>
<dbReference type="Proteomes" id="UP001497457">
    <property type="component" value="Chromosome 24b"/>
</dbReference>
<evidence type="ECO:0000256" key="4">
    <source>
        <dbReference type="ARBA" id="ARBA00022741"/>
    </source>
</evidence>
<feature type="domain" description="Disease resistance N-terminal" evidence="7">
    <location>
        <begin position="79"/>
        <end position="162"/>
    </location>
</feature>
<protein>
    <submittedName>
        <fullName evidence="8">Uncharacterized protein</fullName>
    </submittedName>
</protein>
<evidence type="ECO:0000256" key="5">
    <source>
        <dbReference type="ARBA" id="ARBA00022821"/>
    </source>
</evidence>
<reference evidence="8 9" key="2">
    <citation type="submission" date="2024-10" db="EMBL/GenBank/DDBJ databases">
        <authorList>
            <person name="Ryan C."/>
        </authorList>
    </citation>
    <scope>NUCLEOTIDE SEQUENCE [LARGE SCALE GENOMIC DNA]</scope>
</reference>
<evidence type="ECO:0000313" key="9">
    <source>
        <dbReference type="Proteomes" id="UP001497457"/>
    </source>
</evidence>
<dbReference type="PANTHER" id="PTHR19338:SF75">
    <property type="entry name" value="OS08G0170100 PROTEIN"/>
    <property type="match status" value="1"/>
</dbReference>